<proteinExistence type="predicted"/>
<keyword evidence="3" id="KW-1185">Reference proteome</keyword>
<comment type="caution">
    <text evidence="2">The sequence shown here is derived from an EMBL/GenBank/DDBJ whole genome shotgun (WGS) entry which is preliminary data.</text>
</comment>
<dbReference type="InterPro" id="IPR012312">
    <property type="entry name" value="Hemerythrin-like"/>
</dbReference>
<gene>
    <name evidence="2" type="ORF">EKO23_08150</name>
</gene>
<dbReference type="Pfam" id="PF01814">
    <property type="entry name" value="Hemerythrin"/>
    <property type="match status" value="1"/>
</dbReference>
<sequence>MSKTEPIEVRDMAIVHRTFRNAYAEAARLVRARPTPSAERVTFLADHIDFGIAMLHHHHEAEDELLYPLLIERVPEQAGTTDEVAKEHLLVQASIEAAKNACSAWRNQPSEETGEALAASLDELNVVLQPHLDDEEQKVVPLAAVTLTQAEWDALGEHAQAGIPRDKMAVAFGMLLEPLDESDRAFMKRGLPLPVRMLFPLMIQRPWKKYASTLREGT</sequence>
<evidence type="ECO:0000313" key="2">
    <source>
        <dbReference type="EMBL" id="RYP86927.1"/>
    </source>
</evidence>
<evidence type="ECO:0000313" key="3">
    <source>
        <dbReference type="Proteomes" id="UP000295198"/>
    </source>
</evidence>
<protein>
    <submittedName>
        <fullName evidence="2">Hemerythrin domain-containing protein</fullName>
    </submittedName>
</protein>
<accession>A0A4Q4ZFN0</accession>
<dbReference type="PANTHER" id="PTHR38048">
    <property type="entry name" value="EXPRESSED PROTEIN"/>
    <property type="match status" value="1"/>
</dbReference>
<dbReference type="InterPro" id="IPR053206">
    <property type="entry name" value="Dimeric_xanthone_biosynth"/>
</dbReference>
<dbReference type="AlphaFoldDB" id="A0A4Q4ZFN0"/>
<dbReference type="EMBL" id="SDKM01000009">
    <property type="protein sequence ID" value="RYP86927.1"/>
    <property type="molecule type" value="Genomic_DNA"/>
</dbReference>
<reference evidence="2 3" key="1">
    <citation type="submission" date="2019-01" db="EMBL/GenBank/DDBJ databases">
        <title>Nocardioides guangzhouensis sp. nov., an actinobacterium isolated from soil.</title>
        <authorList>
            <person name="Fu Y."/>
            <person name="Cai Y."/>
            <person name="Lin Z."/>
            <person name="Chen P."/>
        </authorList>
    </citation>
    <scope>NUCLEOTIDE SEQUENCE [LARGE SCALE GENOMIC DNA]</scope>
    <source>
        <strain evidence="2 3">130</strain>
    </source>
</reference>
<organism evidence="2 3">
    <name type="scientific">Nocardioides guangzhouensis</name>
    <dbReference type="NCBI Taxonomy" id="2497878"/>
    <lineage>
        <taxon>Bacteria</taxon>
        <taxon>Bacillati</taxon>
        <taxon>Actinomycetota</taxon>
        <taxon>Actinomycetes</taxon>
        <taxon>Propionibacteriales</taxon>
        <taxon>Nocardioidaceae</taxon>
        <taxon>Nocardioides</taxon>
    </lineage>
</organism>
<feature type="domain" description="Hemerythrin-like" evidence="1">
    <location>
        <begin position="15"/>
        <end position="143"/>
    </location>
</feature>
<dbReference type="Proteomes" id="UP000295198">
    <property type="component" value="Unassembled WGS sequence"/>
</dbReference>
<dbReference type="Gene3D" id="1.20.120.520">
    <property type="entry name" value="nmb1532 protein domain like"/>
    <property type="match status" value="1"/>
</dbReference>
<dbReference type="OrthoDB" id="5197650at2"/>
<name>A0A4Q4ZFN0_9ACTN</name>
<evidence type="ECO:0000259" key="1">
    <source>
        <dbReference type="Pfam" id="PF01814"/>
    </source>
</evidence>
<dbReference type="CDD" id="cd12108">
    <property type="entry name" value="Hr-like"/>
    <property type="match status" value="1"/>
</dbReference>
<dbReference type="RefSeq" id="WP_134716033.1">
    <property type="nucleotide sequence ID" value="NZ_SDKM01000009.1"/>
</dbReference>
<dbReference type="PANTHER" id="PTHR38048:SF1">
    <property type="entry name" value="HEMERYTHRIN-LIKE DOMAIN-CONTAINING PROTEIN"/>
    <property type="match status" value="1"/>
</dbReference>